<comment type="caution">
    <text evidence="1">The sequence shown here is derived from an EMBL/GenBank/DDBJ whole genome shotgun (WGS) entry which is preliminary data.</text>
</comment>
<evidence type="ECO:0000313" key="2">
    <source>
        <dbReference type="Proteomes" id="UP001168096"/>
    </source>
</evidence>
<evidence type="ECO:0000313" key="1">
    <source>
        <dbReference type="EMBL" id="MFJ1468142.1"/>
    </source>
</evidence>
<dbReference type="Proteomes" id="UP001168096">
    <property type="component" value="Unassembled WGS sequence"/>
</dbReference>
<name>A0ACC7M7Z4_9BURK</name>
<proteinExistence type="predicted"/>
<accession>A0ACC7M7Z4</accession>
<keyword evidence="2" id="KW-1185">Reference proteome</keyword>
<gene>
    <name evidence="1" type="ORF">QPK29_010510</name>
</gene>
<sequence length="402" mass="40918">MSTEPTSLPRGLLYTLALGTFAIGTESFMIAGLLPRIASDLAVTVTQAGLLVTVFALTYAIGGPLLAIFTSGWPRRTVLVGGMAAFALGNALAFASHDYLGLLIARVLLALTAGLYTPSANALASAIAPPAQRGRALAIVSGGLTIAIVAGVPLGTLLGTHLGWRATFGAVALLSAFAAVALAVGLPESLGAGAPPVSLKARLDAARRPGVLPTLVVTLLWGTGTYAVLTYLAPYLKLVADMPAEGMSGVLLLWGVAAAVGLALGGRATDRFGSLNVVVPALLLLAASFYYLAAMAGFGHWPLGLLLPGVVLWGLATWGFYPAQQNSLVNRSGVALAPVVLSLNASFQYAGFSLGALAGGFTVAHASPGVVGWVGGSFEVLALLLVLVVERRQAARRLMVTA</sequence>
<reference evidence="1" key="1">
    <citation type="submission" date="2024-11" db="EMBL/GenBank/DDBJ databases">
        <title>Description of Massilia orientalis sp. nov., isolated from rhizosphere soil of Ageratina adenophora.</title>
        <authorList>
            <person name="Wang Y."/>
        </authorList>
    </citation>
    <scope>NUCLEOTIDE SEQUENCE</scope>
    <source>
        <strain evidence="1">YIM B02787</strain>
    </source>
</reference>
<dbReference type="EMBL" id="JASNRB020000005">
    <property type="protein sequence ID" value="MFJ1468142.1"/>
    <property type="molecule type" value="Genomic_DNA"/>
</dbReference>
<protein>
    <submittedName>
        <fullName evidence="1">MFS transporter</fullName>
    </submittedName>
</protein>
<organism evidence="1 2">
    <name type="scientific">Massilia orientalis</name>
    <dbReference type="NCBI Taxonomy" id="3050128"/>
    <lineage>
        <taxon>Bacteria</taxon>
        <taxon>Pseudomonadati</taxon>
        <taxon>Pseudomonadota</taxon>
        <taxon>Betaproteobacteria</taxon>
        <taxon>Burkholderiales</taxon>
        <taxon>Oxalobacteraceae</taxon>
        <taxon>Telluria group</taxon>
        <taxon>Massilia</taxon>
    </lineage>
</organism>